<name>A0A078B7P8_STYLE</name>
<accession>A0A078B7P8</accession>
<organism evidence="2 3">
    <name type="scientific">Stylonychia lemnae</name>
    <name type="common">Ciliate</name>
    <dbReference type="NCBI Taxonomy" id="5949"/>
    <lineage>
        <taxon>Eukaryota</taxon>
        <taxon>Sar</taxon>
        <taxon>Alveolata</taxon>
        <taxon>Ciliophora</taxon>
        <taxon>Intramacronucleata</taxon>
        <taxon>Spirotrichea</taxon>
        <taxon>Stichotrichia</taxon>
        <taxon>Sporadotrichida</taxon>
        <taxon>Oxytrichidae</taxon>
        <taxon>Stylonychinae</taxon>
        <taxon>Stylonychia</taxon>
    </lineage>
</organism>
<reference evidence="2 3" key="1">
    <citation type="submission" date="2014-06" db="EMBL/GenBank/DDBJ databases">
        <authorList>
            <person name="Swart Estienne"/>
        </authorList>
    </citation>
    <scope>NUCLEOTIDE SEQUENCE [LARGE SCALE GENOMIC DNA]</scope>
    <source>
        <strain evidence="2 3">130c</strain>
    </source>
</reference>
<keyword evidence="3" id="KW-1185">Reference proteome</keyword>
<proteinExistence type="predicted"/>
<evidence type="ECO:0000256" key="1">
    <source>
        <dbReference type="SAM" id="Phobius"/>
    </source>
</evidence>
<gene>
    <name evidence="2" type="primary">Contig11953.g12787</name>
    <name evidence="2" type="ORF">STYLEM_19679</name>
</gene>
<dbReference type="Proteomes" id="UP000039865">
    <property type="component" value="Unassembled WGS sequence"/>
</dbReference>
<keyword evidence="1" id="KW-0812">Transmembrane</keyword>
<dbReference type="EMBL" id="CCKQ01018560">
    <property type="protein sequence ID" value="CDW90535.1"/>
    <property type="molecule type" value="Genomic_DNA"/>
</dbReference>
<dbReference type="AlphaFoldDB" id="A0A078B7P8"/>
<protein>
    <submittedName>
        <fullName evidence="2">Uncharacterized protein</fullName>
    </submittedName>
</protein>
<dbReference type="InParanoid" id="A0A078B7P8"/>
<keyword evidence="1" id="KW-1133">Transmembrane helix</keyword>
<evidence type="ECO:0000313" key="3">
    <source>
        <dbReference type="Proteomes" id="UP000039865"/>
    </source>
</evidence>
<sequence>MSLNTGLGNYEPLLQQTRSQKIRKDAIIVVAAVALVAVCSQLLFGQSNDQDFLGAKNQVSMVASQQTLDYPGYYYVNVFAEQRYIVGLSYKFNKNYNIVYNLRAYNRERGNWDDLDMKDFITEMKVNSDEKKIVINQKQDKEQFNTKIHELYVENTDGRSYTVTDVQDAALDSDGKVYAIVQKNISQYDSQFQSETKGFQLYSSQDYRNVEVYQDEIVLVRANGTLEGYNEICVKDISASALDENALFALACPEDPNQTLSQVLRWNDYEETWEKVDDVFAEKIAVVSNTKIYVLVYYTITEITLNE</sequence>
<evidence type="ECO:0000313" key="2">
    <source>
        <dbReference type="EMBL" id="CDW90535.1"/>
    </source>
</evidence>
<keyword evidence="1" id="KW-0472">Membrane</keyword>
<feature type="transmembrane region" description="Helical" evidence="1">
    <location>
        <begin position="26"/>
        <end position="44"/>
    </location>
</feature>